<name>A0AAD9V2B4_ACRCE</name>
<dbReference type="GO" id="GO:0031297">
    <property type="term" value="P:replication fork processing"/>
    <property type="evidence" value="ECO:0007669"/>
    <property type="project" value="TreeGrafter"/>
</dbReference>
<comment type="catalytic activity">
    <reaction evidence="5">
        <text>ssDNA + n NTP = ssDNA/pppN(pN)n-1 hybrid + (n-1) diphosphate.</text>
        <dbReference type="EC" id="2.7.7.102"/>
    </reaction>
</comment>
<dbReference type="InterPro" id="IPR044917">
    <property type="entry name" value="PRIMPOL"/>
</dbReference>
<comment type="catalytic activity">
    <reaction evidence="7">
        <text>DNA(n) + a 2'-deoxyribonucleoside 5'-triphosphate = DNA(n+1) + diphosphate</text>
        <dbReference type="Rhea" id="RHEA:22508"/>
        <dbReference type="Rhea" id="RHEA-COMP:17339"/>
        <dbReference type="Rhea" id="RHEA-COMP:17340"/>
        <dbReference type="ChEBI" id="CHEBI:33019"/>
        <dbReference type="ChEBI" id="CHEBI:61560"/>
        <dbReference type="ChEBI" id="CHEBI:173112"/>
        <dbReference type="EC" id="2.7.7.7"/>
    </reaction>
    <physiologicalReaction direction="left-to-right" evidence="7">
        <dbReference type="Rhea" id="RHEA:22509"/>
    </physiologicalReaction>
</comment>
<evidence type="ECO:0000256" key="6">
    <source>
        <dbReference type="ARBA" id="ARBA00044768"/>
    </source>
</evidence>
<keyword evidence="3" id="KW-0548">Nucleotidyltransferase</keyword>
<reference evidence="9" key="1">
    <citation type="journal article" date="2023" name="G3 (Bethesda)">
        <title>Whole genome assembly and annotation of the endangered Caribbean coral Acropora cervicornis.</title>
        <authorList>
            <person name="Selwyn J.D."/>
            <person name="Vollmer S.V."/>
        </authorList>
    </citation>
    <scope>NUCLEOTIDE SEQUENCE</scope>
    <source>
        <strain evidence="9">K2</strain>
    </source>
</reference>
<dbReference type="GO" id="GO:0006264">
    <property type="term" value="P:mitochondrial DNA replication"/>
    <property type="evidence" value="ECO:0007669"/>
    <property type="project" value="TreeGrafter"/>
</dbReference>
<feature type="region of interest" description="Disordered" evidence="8">
    <location>
        <begin position="462"/>
        <end position="496"/>
    </location>
</feature>
<sequence>MADRDNKVKSFYGIAPKRYNKRWEEKKIKLEKCAIGFRQNPILSTRKLRIDDLVPVYKTFPRQQMAFEYARTCHQDVYVFAKEKDLQGKRIYLVATLPHFWYNYTRNCLPENRNYYEVIPEGAACRLYFDLEFKTEFNPDKDGMKMVDIFIKYVCYQLKNMYGLECGRKFIVDLDSSTAAKFSRHLIFHLPGAVFKDNIHVGTFVRHILALLQTKLEYGSEQPDSQLAERGGILCCNDRSPALIHEDNAEKRVDGVRLGELKELFVKDEKGSFVIFCDQGVYTKNRNFRIFKSTKIGKKSHLVFSSQNMFKPSPKGRKGSFSKDPDYLFFLDSLVSNVSMQVDGKDVRILTCESCVNSCKTPSKRTAQGIGSQVPTQTGYEHSSYPDIDRFVLSVVNRGGVQGEIRKWVYFPQGKLLTYDILKNQWCENIGRPHKSNHIMIVVDIKHGVYYQKCHDPDCRRIDYRSPERPIPEDIDPLMSSQRTGNSHCQTDHVCV</sequence>
<keyword evidence="3" id="KW-0808">Transferase</keyword>
<reference evidence="9" key="2">
    <citation type="journal article" date="2023" name="Science">
        <title>Genomic signatures of disease resistance in endangered staghorn corals.</title>
        <authorList>
            <person name="Vollmer S.V."/>
            <person name="Selwyn J.D."/>
            <person name="Despard B.A."/>
            <person name="Roesel C.L."/>
        </authorList>
    </citation>
    <scope>NUCLEOTIDE SEQUENCE</scope>
    <source>
        <strain evidence="9">K2</strain>
    </source>
</reference>
<dbReference type="Proteomes" id="UP001249851">
    <property type="component" value="Unassembled WGS sequence"/>
</dbReference>
<evidence type="ECO:0000256" key="3">
    <source>
        <dbReference type="ARBA" id="ARBA00022932"/>
    </source>
</evidence>
<dbReference type="GO" id="GO:0005759">
    <property type="term" value="C:mitochondrial matrix"/>
    <property type="evidence" value="ECO:0007669"/>
    <property type="project" value="TreeGrafter"/>
</dbReference>
<dbReference type="EC" id="2.7.7.102" evidence="6"/>
<dbReference type="GO" id="GO:0042276">
    <property type="term" value="P:error-prone translesion synthesis"/>
    <property type="evidence" value="ECO:0007669"/>
    <property type="project" value="InterPro"/>
</dbReference>
<dbReference type="PANTHER" id="PTHR31399">
    <property type="entry name" value="DNA-DIRECTED PRIMASE / POLYMERASE PROTEIN"/>
    <property type="match status" value="1"/>
</dbReference>
<dbReference type="PANTHER" id="PTHR31399:SF0">
    <property type="entry name" value="DNA-DIRECTED PRIMASE_POLYMERASE PROTEIN"/>
    <property type="match status" value="1"/>
</dbReference>
<comment type="similarity">
    <text evidence="1">Belongs to the eukaryotic-type primase small subunit family.</text>
</comment>
<dbReference type="GO" id="GO:0009411">
    <property type="term" value="P:response to UV"/>
    <property type="evidence" value="ECO:0007669"/>
    <property type="project" value="TreeGrafter"/>
</dbReference>
<gene>
    <name evidence="9" type="ORF">P5673_019277</name>
</gene>
<dbReference type="AlphaFoldDB" id="A0AAD9V2B4"/>
<organism evidence="9 10">
    <name type="scientific">Acropora cervicornis</name>
    <name type="common">Staghorn coral</name>
    <dbReference type="NCBI Taxonomy" id="6130"/>
    <lineage>
        <taxon>Eukaryota</taxon>
        <taxon>Metazoa</taxon>
        <taxon>Cnidaria</taxon>
        <taxon>Anthozoa</taxon>
        <taxon>Hexacorallia</taxon>
        <taxon>Scleractinia</taxon>
        <taxon>Astrocoeniina</taxon>
        <taxon>Acroporidae</taxon>
        <taxon>Acropora</taxon>
    </lineage>
</organism>
<keyword evidence="10" id="KW-1185">Reference proteome</keyword>
<dbReference type="EC" id="2.7.7.7" evidence="2"/>
<evidence type="ECO:0000256" key="8">
    <source>
        <dbReference type="SAM" id="MobiDB-lite"/>
    </source>
</evidence>
<evidence type="ECO:0000256" key="5">
    <source>
        <dbReference type="ARBA" id="ARBA00044677"/>
    </source>
</evidence>
<dbReference type="GO" id="GO:0003887">
    <property type="term" value="F:DNA-directed DNA polymerase activity"/>
    <property type="evidence" value="ECO:0007669"/>
    <property type="project" value="UniProtKB-KW"/>
</dbReference>
<keyword evidence="3" id="KW-0239">DNA-directed DNA polymerase</keyword>
<proteinExistence type="inferred from homology"/>
<evidence type="ECO:0000313" key="10">
    <source>
        <dbReference type="Proteomes" id="UP001249851"/>
    </source>
</evidence>
<dbReference type="GO" id="GO:0005634">
    <property type="term" value="C:nucleus"/>
    <property type="evidence" value="ECO:0007669"/>
    <property type="project" value="TreeGrafter"/>
</dbReference>
<evidence type="ECO:0000256" key="7">
    <source>
        <dbReference type="ARBA" id="ARBA00047303"/>
    </source>
</evidence>
<dbReference type="EMBL" id="JARQWQ010000044">
    <property type="protein sequence ID" value="KAK2558557.1"/>
    <property type="molecule type" value="Genomic_DNA"/>
</dbReference>
<dbReference type="Pfam" id="PF03121">
    <property type="entry name" value="Herpes_UL52"/>
    <property type="match status" value="1"/>
</dbReference>
<feature type="compositionally biased region" description="Polar residues" evidence="8">
    <location>
        <begin position="479"/>
        <end position="489"/>
    </location>
</feature>
<evidence type="ECO:0000256" key="2">
    <source>
        <dbReference type="ARBA" id="ARBA00012417"/>
    </source>
</evidence>
<dbReference type="GO" id="GO:0003682">
    <property type="term" value="F:chromatin binding"/>
    <property type="evidence" value="ECO:0007669"/>
    <property type="project" value="TreeGrafter"/>
</dbReference>
<accession>A0AAD9V2B4</accession>
<protein>
    <recommendedName>
        <fullName evidence="4">DNA-directed primase/polymerase protein</fullName>
        <ecNumber evidence="6">2.7.7.102</ecNumber>
        <ecNumber evidence="2">2.7.7.7</ecNumber>
    </recommendedName>
</protein>
<feature type="compositionally biased region" description="Basic and acidic residues" evidence="8">
    <location>
        <begin position="462"/>
        <end position="472"/>
    </location>
</feature>
<comment type="caution">
    <text evidence="9">The sequence shown here is derived from an EMBL/GenBank/DDBJ whole genome shotgun (WGS) entry which is preliminary data.</text>
</comment>
<evidence type="ECO:0000256" key="4">
    <source>
        <dbReference type="ARBA" id="ARBA00026139"/>
    </source>
</evidence>
<evidence type="ECO:0000256" key="1">
    <source>
        <dbReference type="ARBA" id="ARBA00009762"/>
    </source>
</evidence>
<evidence type="ECO:0000313" key="9">
    <source>
        <dbReference type="EMBL" id="KAK2558557.1"/>
    </source>
</evidence>